<organism evidence="7 8">
    <name type="scientific">Fusarium heterosporum</name>
    <dbReference type="NCBI Taxonomy" id="42747"/>
    <lineage>
        <taxon>Eukaryota</taxon>
        <taxon>Fungi</taxon>
        <taxon>Dikarya</taxon>
        <taxon>Ascomycota</taxon>
        <taxon>Pezizomycotina</taxon>
        <taxon>Sordariomycetes</taxon>
        <taxon>Hypocreomycetidae</taxon>
        <taxon>Hypocreales</taxon>
        <taxon>Nectriaceae</taxon>
        <taxon>Fusarium</taxon>
        <taxon>Fusarium heterosporum species complex</taxon>
    </lineage>
</organism>
<protein>
    <recommendedName>
        <fullName evidence="9">Protein SERAC1</fullName>
    </recommendedName>
</protein>
<evidence type="ECO:0000313" key="7">
    <source>
        <dbReference type="EMBL" id="KAF5676145.1"/>
    </source>
</evidence>
<dbReference type="InterPro" id="IPR052374">
    <property type="entry name" value="SERAC1"/>
</dbReference>
<evidence type="ECO:0008006" key="9">
    <source>
        <dbReference type="Google" id="ProtNLM"/>
    </source>
</evidence>
<proteinExistence type="predicted"/>
<evidence type="ECO:0000256" key="4">
    <source>
        <dbReference type="ARBA" id="ARBA00022824"/>
    </source>
</evidence>
<evidence type="ECO:0000256" key="5">
    <source>
        <dbReference type="ARBA" id="ARBA00023128"/>
    </source>
</evidence>
<dbReference type="Proteomes" id="UP000567885">
    <property type="component" value="Unassembled WGS sequence"/>
</dbReference>
<evidence type="ECO:0000256" key="6">
    <source>
        <dbReference type="ARBA" id="ARBA00023136"/>
    </source>
</evidence>
<keyword evidence="8" id="KW-1185">Reference proteome</keyword>
<reference evidence="7 8" key="1">
    <citation type="submission" date="2020-05" db="EMBL/GenBank/DDBJ databases">
        <title>Identification and distribution of gene clusters putatively required for synthesis of sphingolipid metabolism inhibitors in phylogenetically diverse species of the filamentous fungus Fusarium.</title>
        <authorList>
            <person name="Kim H.-S."/>
            <person name="Busman M."/>
            <person name="Brown D.W."/>
            <person name="Divon H."/>
            <person name="Uhlig S."/>
            <person name="Proctor R.H."/>
        </authorList>
    </citation>
    <scope>NUCLEOTIDE SEQUENCE [LARGE SCALE GENOMIC DNA]</scope>
    <source>
        <strain evidence="7 8">NRRL 20693</strain>
    </source>
</reference>
<gene>
    <name evidence="7" type="ORF">FHETE_2272</name>
</gene>
<dbReference type="InterPro" id="IPR029058">
    <property type="entry name" value="AB_hydrolase_fold"/>
</dbReference>
<dbReference type="GO" id="GO:0016020">
    <property type="term" value="C:membrane"/>
    <property type="evidence" value="ECO:0007669"/>
    <property type="project" value="UniProtKB-SubCell"/>
</dbReference>
<dbReference type="OrthoDB" id="1658288at2759"/>
<dbReference type="GO" id="GO:0005739">
    <property type="term" value="C:mitochondrion"/>
    <property type="evidence" value="ECO:0007669"/>
    <property type="project" value="UniProtKB-SubCell"/>
</dbReference>
<name>A0A8H5WYX3_FUSHE</name>
<dbReference type="SUPFAM" id="SSF53474">
    <property type="entry name" value="alpha/beta-Hydrolases"/>
    <property type="match status" value="1"/>
</dbReference>
<sequence length="651" mass="70966">MDVKKKGPVFRVTGLPAERPDKELNTAMRGVITDNLANEERPQLEFTTTIVPSCNDARQKVALVEFYGKAPRFLSKLAANPLENWQVEMGNCDISFDQHFFGFTQLYTPNPDAPVTAEYRSSIIAITGLDGHAYGSWRGKGNLGRMWLRDFLSKDLPSCRTMIYGYNSKLSSHGIDTIMDYGLGLIEELKKIRNSDELRKRPLIFIAHSFGGIILAHCLVKATQTTKDDHPTIAFLHKATYGMLLFGIPHKGLMVDDIQKMLAKESDHPRNVLLQQIKEKSDLLAYQLADFKNLIRDRKIDEESKRWGRTGSFVTAVDKDSALLQLPDHMEEKIPLGSDHSMIIKFDDKNNQGYTSARAKLERFEKDAPKVVSARFPSSALTSESSLPSIVTESPGSSTIESIATEASNSAESLMSETVTSTTIAATTTDLTTTLSTIATSAETTPVTAETSEDTTALTATLTLSETTPAEATTATSTAPAEPTGFFIVAGQGDALGKKLETSNSIGGPVIFNADRPGVLEPRRFVLDEATGQLQREDMSLCAVFNPYQKNQATITQCNTENHSGGTSFLNCGQLAAAGSTLRCSAVKLDCVQIGPSGQSCTEVVEPDDDWNGQFYIDTLEGESFLSIGADNLGGRYSPVDLFVGFVIIDS</sequence>
<keyword evidence="4" id="KW-0256">Endoplasmic reticulum</keyword>
<evidence type="ECO:0000313" key="8">
    <source>
        <dbReference type="Proteomes" id="UP000567885"/>
    </source>
</evidence>
<accession>A0A8H5WYX3</accession>
<dbReference type="PANTHER" id="PTHR48182:SF2">
    <property type="entry name" value="PROTEIN SERAC1"/>
    <property type="match status" value="1"/>
</dbReference>
<dbReference type="GO" id="GO:0005783">
    <property type="term" value="C:endoplasmic reticulum"/>
    <property type="evidence" value="ECO:0007669"/>
    <property type="project" value="UniProtKB-SubCell"/>
</dbReference>
<comment type="subcellular location">
    <subcellularLocation>
        <location evidence="2">Endoplasmic reticulum</location>
    </subcellularLocation>
    <subcellularLocation>
        <location evidence="3">Membrane</location>
    </subcellularLocation>
    <subcellularLocation>
        <location evidence="1">Mitochondrion</location>
    </subcellularLocation>
</comment>
<keyword evidence="5" id="KW-0496">Mitochondrion</keyword>
<dbReference type="EMBL" id="JAAGWQ010000035">
    <property type="protein sequence ID" value="KAF5676145.1"/>
    <property type="molecule type" value="Genomic_DNA"/>
</dbReference>
<comment type="caution">
    <text evidence="7">The sequence shown here is derived from an EMBL/GenBank/DDBJ whole genome shotgun (WGS) entry which is preliminary data.</text>
</comment>
<evidence type="ECO:0000256" key="3">
    <source>
        <dbReference type="ARBA" id="ARBA00004370"/>
    </source>
</evidence>
<dbReference type="AlphaFoldDB" id="A0A8H5WYX3"/>
<evidence type="ECO:0000256" key="2">
    <source>
        <dbReference type="ARBA" id="ARBA00004240"/>
    </source>
</evidence>
<keyword evidence="6" id="KW-0472">Membrane</keyword>
<evidence type="ECO:0000256" key="1">
    <source>
        <dbReference type="ARBA" id="ARBA00004173"/>
    </source>
</evidence>
<dbReference type="PANTHER" id="PTHR48182">
    <property type="entry name" value="PROTEIN SERAC1"/>
    <property type="match status" value="1"/>
</dbReference>